<dbReference type="SUPFAM" id="SSF50939">
    <property type="entry name" value="Sialidases"/>
    <property type="match status" value="1"/>
</dbReference>
<keyword evidence="5" id="KW-0119">Carbohydrate metabolism</keyword>
<evidence type="ECO:0000256" key="7">
    <source>
        <dbReference type="SAM" id="MobiDB-lite"/>
    </source>
</evidence>
<evidence type="ECO:0000259" key="8">
    <source>
        <dbReference type="Pfam" id="PF13088"/>
    </source>
</evidence>
<evidence type="ECO:0000313" key="9">
    <source>
        <dbReference type="EMBL" id="KAJ1120396.1"/>
    </source>
</evidence>
<dbReference type="InterPro" id="IPR011040">
    <property type="entry name" value="Sialidase"/>
</dbReference>
<proteinExistence type="inferred from homology"/>
<comment type="similarity">
    <text evidence="2">Belongs to the glycosyl hydrolase 33 family.</text>
</comment>
<dbReference type="AlphaFoldDB" id="A0AAV7NWF7"/>
<organism evidence="9 10">
    <name type="scientific">Pleurodeles waltl</name>
    <name type="common">Iberian ribbed newt</name>
    <dbReference type="NCBI Taxonomy" id="8319"/>
    <lineage>
        <taxon>Eukaryota</taxon>
        <taxon>Metazoa</taxon>
        <taxon>Chordata</taxon>
        <taxon>Craniata</taxon>
        <taxon>Vertebrata</taxon>
        <taxon>Euteleostomi</taxon>
        <taxon>Amphibia</taxon>
        <taxon>Batrachia</taxon>
        <taxon>Caudata</taxon>
        <taxon>Salamandroidea</taxon>
        <taxon>Salamandridae</taxon>
        <taxon>Pleurodelinae</taxon>
        <taxon>Pleurodeles</taxon>
    </lineage>
</organism>
<feature type="region of interest" description="Disordered" evidence="7">
    <location>
        <begin position="1"/>
        <end position="33"/>
    </location>
</feature>
<dbReference type="PANTHER" id="PTHR10628:SF29">
    <property type="entry name" value="EXO-ALPHA-SIALIDASE"/>
    <property type="match status" value="1"/>
</dbReference>
<accession>A0AAV7NWF7</accession>
<dbReference type="GO" id="GO:0006689">
    <property type="term" value="P:ganglioside catabolic process"/>
    <property type="evidence" value="ECO:0007669"/>
    <property type="project" value="TreeGrafter"/>
</dbReference>
<evidence type="ECO:0000256" key="3">
    <source>
        <dbReference type="ARBA" id="ARBA00012733"/>
    </source>
</evidence>
<keyword evidence="4" id="KW-0443">Lipid metabolism</keyword>
<evidence type="ECO:0000256" key="5">
    <source>
        <dbReference type="ARBA" id="ARBA00023277"/>
    </source>
</evidence>
<dbReference type="CDD" id="cd15482">
    <property type="entry name" value="Sialidase_non-viral"/>
    <property type="match status" value="1"/>
</dbReference>
<feature type="domain" description="Sialidase" evidence="8">
    <location>
        <begin position="86"/>
        <end position="374"/>
    </location>
</feature>
<dbReference type="InterPro" id="IPR026856">
    <property type="entry name" value="Sialidase_fam"/>
</dbReference>
<dbReference type="PANTHER" id="PTHR10628">
    <property type="entry name" value="SIALIDASE"/>
    <property type="match status" value="1"/>
</dbReference>
<evidence type="ECO:0000256" key="1">
    <source>
        <dbReference type="ARBA" id="ARBA00000427"/>
    </source>
</evidence>
<evidence type="ECO:0000256" key="4">
    <source>
        <dbReference type="ARBA" id="ARBA00022963"/>
    </source>
</evidence>
<dbReference type="EMBL" id="JANPWB010000012">
    <property type="protein sequence ID" value="KAJ1120396.1"/>
    <property type="molecule type" value="Genomic_DNA"/>
</dbReference>
<dbReference type="EC" id="3.2.1.18" evidence="3"/>
<dbReference type="Gene3D" id="2.120.10.10">
    <property type="match status" value="1"/>
</dbReference>
<evidence type="ECO:0000256" key="2">
    <source>
        <dbReference type="ARBA" id="ARBA00009348"/>
    </source>
</evidence>
<comment type="caution">
    <text evidence="9">The sequence shown here is derived from an EMBL/GenBank/DDBJ whole genome shotgun (WGS) entry which is preliminary data.</text>
</comment>
<gene>
    <name evidence="9" type="ORF">NDU88_008566</name>
</gene>
<keyword evidence="4" id="KW-0442">Lipid degradation</keyword>
<keyword evidence="10" id="KW-1185">Reference proteome</keyword>
<comment type="catalytic activity">
    <reaction evidence="1">
        <text>Hydrolysis of alpha-(2-&gt;3)-, alpha-(2-&gt;6)-, alpha-(2-&gt;8)- glycosidic linkages of terminal sialic acid residues in oligosaccharides, glycoproteins, glycolipids, colominic acid and synthetic substrates.</text>
        <dbReference type="EC" id="3.2.1.18"/>
    </reaction>
</comment>
<keyword evidence="6" id="KW-0326">Glycosidase</keyword>
<dbReference type="GO" id="GO:0004308">
    <property type="term" value="F:exo-alpha-sialidase activity"/>
    <property type="evidence" value="ECO:0007669"/>
    <property type="project" value="UniProtKB-EC"/>
</dbReference>
<dbReference type="Pfam" id="PF13088">
    <property type="entry name" value="BNR_2"/>
    <property type="match status" value="1"/>
</dbReference>
<dbReference type="GO" id="GO:0005737">
    <property type="term" value="C:cytoplasm"/>
    <property type="evidence" value="ECO:0007669"/>
    <property type="project" value="TreeGrafter"/>
</dbReference>
<evidence type="ECO:0000313" key="10">
    <source>
        <dbReference type="Proteomes" id="UP001066276"/>
    </source>
</evidence>
<name>A0AAV7NWF7_PLEWA</name>
<dbReference type="Proteomes" id="UP001066276">
    <property type="component" value="Chromosome 8"/>
</dbReference>
<dbReference type="GO" id="GO:0009313">
    <property type="term" value="P:oligosaccharide catabolic process"/>
    <property type="evidence" value="ECO:0007669"/>
    <property type="project" value="TreeGrafter"/>
</dbReference>
<dbReference type="InterPro" id="IPR036278">
    <property type="entry name" value="Sialidase_sf"/>
</dbReference>
<protein>
    <recommendedName>
        <fullName evidence="3">exo-alpha-sialidase</fullName>
        <ecNumber evidence="3">3.2.1.18</ecNumber>
    </recommendedName>
</protein>
<evidence type="ECO:0000256" key="6">
    <source>
        <dbReference type="ARBA" id="ARBA00023295"/>
    </source>
</evidence>
<sequence length="418" mass="46627">MAESRLKLPRSTVGAASRRQAVAKGVPPSSMAGSALPERTTLFKSEPDGVTYRIPALLYVQSTSTFLAFAERRRSPEHIDAEYLVMRRGLYKNGYVEWEGCLRVDNATIPGFRTTNPCPVFEERNATLFLFFNCTKEGVSEGHQRRCGNQTKLCFIESKDCGITWSPCRELTEAVTNTFPKLATFSVGPGHGIQMQNGALILPAYAYVAKCMCLCIFPCCPKAKSFYLYSEDKGQTWRASTGIGKFETLECEVAEIVGEDGKSMLYCNARTTGNRRVEAMCFKVGGEFKCVEKSKKLSETRGGCEGSTLSFLGTETLGQDPAHWLLFSHPSKRGHADLGIYLNKFPEQSKSWSKPWVIYKGPSAYSDLAHCKDTDTFAILLECGEKTEHDGVDFCLFTVQDVLENIKKKKSFFAKFRK</sequence>
<reference evidence="9" key="1">
    <citation type="journal article" date="2022" name="bioRxiv">
        <title>Sequencing and chromosome-scale assembly of the giantPleurodeles waltlgenome.</title>
        <authorList>
            <person name="Brown T."/>
            <person name="Elewa A."/>
            <person name="Iarovenko S."/>
            <person name="Subramanian E."/>
            <person name="Araus A.J."/>
            <person name="Petzold A."/>
            <person name="Susuki M."/>
            <person name="Suzuki K.-i.T."/>
            <person name="Hayashi T."/>
            <person name="Toyoda A."/>
            <person name="Oliveira C."/>
            <person name="Osipova E."/>
            <person name="Leigh N.D."/>
            <person name="Simon A."/>
            <person name="Yun M.H."/>
        </authorList>
    </citation>
    <scope>NUCLEOTIDE SEQUENCE</scope>
    <source>
        <strain evidence="9">20211129_DDA</strain>
        <tissue evidence="9">Liver</tissue>
    </source>
</reference>
<dbReference type="GO" id="GO:0016020">
    <property type="term" value="C:membrane"/>
    <property type="evidence" value="ECO:0007669"/>
    <property type="project" value="TreeGrafter"/>
</dbReference>
<keyword evidence="6" id="KW-0378">Hydrolase</keyword>